<sequence>MPKPVTTYTLDKTDRILASVATGATLAHACKEHGVVVMTFYDWLERDFDNLKKRYERAKLSHMECLSDKIAETIEAPLSEEEKEYPVAFKRRELQMKRLQWELEKRHRHVYGNHVTVENKHTIDLKPVLAKIEERRRRQQANGAMRVIEATEKPLDLTKLSKDEQSIVKPNKRD</sequence>
<keyword evidence="2" id="KW-1185">Reference proteome</keyword>
<reference evidence="1 2" key="1">
    <citation type="journal article" date="2015" name="Phytopathology">
        <title>Genomes of Candidatus Liberibacter solanacearum haplotype A from New Zealand and the USA suggest significant genome plasticity in the species.</title>
        <authorList>
            <person name="Thompson S.M."/>
            <person name="Johnson C.P."/>
            <person name="Lu A.Y."/>
            <person name="Frampton R.A."/>
            <person name="Sullivan K.L."/>
            <person name="Fiers M.W."/>
            <person name="Crowhurst R.N."/>
            <person name="Pitman A.R."/>
            <person name="Scott I."/>
            <person name="Gudmestad N.C."/>
            <person name="Smith G.R."/>
        </authorList>
    </citation>
    <scope>NUCLEOTIDE SEQUENCE [LARGE SCALE GENOMIC DNA]</scope>
    <source>
        <strain evidence="1 2">LsoNZ1</strain>
    </source>
</reference>
<accession>A0A095A1Q8</accession>
<dbReference type="InterPro" id="IPR048683">
    <property type="entry name" value="Sf6_terminase"/>
</dbReference>
<dbReference type="Gene3D" id="1.10.10.60">
    <property type="entry name" value="Homeodomain-like"/>
    <property type="match status" value="1"/>
</dbReference>
<dbReference type="Pfam" id="PF20901">
    <property type="entry name" value="Sf6_terminase"/>
    <property type="match status" value="1"/>
</dbReference>
<dbReference type="AlphaFoldDB" id="A0A095A1Q8"/>
<dbReference type="PATRIC" id="fig|556287.9.peg.334"/>
<gene>
    <name evidence="1" type="ORF">DJ66_0319</name>
</gene>
<protein>
    <submittedName>
        <fullName evidence="1">Uncharacterized protein</fullName>
    </submittedName>
</protein>
<evidence type="ECO:0000313" key="1">
    <source>
        <dbReference type="EMBL" id="KJZ81597.1"/>
    </source>
</evidence>
<dbReference type="EMBL" id="JMTK01000002">
    <property type="protein sequence ID" value="KJZ81597.1"/>
    <property type="molecule type" value="Genomic_DNA"/>
</dbReference>
<proteinExistence type="predicted"/>
<organism evidence="1 2">
    <name type="scientific">Candidatus Liberibacter solanacearum</name>
    <dbReference type="NCBI Taxonomy" id="556287"/>
    <lineage>
        <taxon>Bacteria</taxon>
        <taxon>Pseudomonadati</taxon>
        <taxon>Pseudomonadota</taxon>
        <taxon>Alphaproteobacteria</taxon>
        <taxon>Hyphomicrobiales</taxon>
        <taxon>Rhizobiaceae</taxon>
        <taxon>Liberibacter</taxon>
    </lineage>
</organism>
<name>A0A095A1Q8_9HYPH</name>
<dbReference type="RefSeq" id="WP_034441142.1">
    <property type="nucleotide sequence ID" value="NZ_JMTK01000002.1"/>
</dbReference>
<evidence type="ECO:0000313" key="2">
    <source>
        <dbReference type="Proteomes" id="UP000033731"/>
    </source>
</evidence>
<dbReference type="Proteomes" id="UP000033731">
    <property type="component" value="Unassembled WGS sequence"/>
</dbReference>
<comment type="caution">
    <text evidence="1">The sequence shown here is derived from an EMBL/GenBank/DDBJ whole genome shotgun (WGS) entry which is preliminary data.</text>
</comment>